<sequence length="118" mass="13219">MDEPYFHWEDDGFTVDILGDRDVDVKDLEVGDSIITLSTGERYSALLITMEELVRIMDRHARSGESLSGRYFCAPDLVVMKEKGVISMIDVIRDILQSGDVSTLPRIGGEGRLVLPEM</sequence>
<dbReference type="EMBL" id="FNFB01000009">
    <property type="protein sequence ID" value="SDK63749.1"/>
    <property type="molecule type" value="Genomic_DNA"/>
</dbReference>
<evidence type="ECO:0000313" key="2">
    <source>
        <dbReference type="Proteomes" id="UP000198683"/>
    </source>
</evidence>
<gene>
    <name evidence="1" type="ORF">SAMN05421874_109158</name>
</gene>
<dbReference type="Proteomes" id="UP000198683">
    <property type="component" value="Unassembled WGS sequence"/>
</dbReference>
<keyword evidence="2" id="KW-1185">Reference proteome</keyword>
<proteinExistence type="predicted"/>
<reference evidence="1 2" key="1">
    <citation type="submission" date="2016-10" db="EMBL/GenBank/DDBJ databases">
        <authorList>
            <person name="de Groot N.N."/>
        </authorList>
    </citation>
    <scope>NUCLEOTIDE SEQUENCE [LARGE SCALE GENOMIC DNA]</scope>
    <source>
        <strain evidence="1 2">CGMCC 4.5681</strain>
    </source>
</reference>
<protein>
    <submittedName>
        <fullName evidence="1">Uncharacterized protein</fullName>
    </submittedName>
</protein>
<dbReference type="RefSeq" id="WP_090765989.1">
    <property type="nucleotide sequence ID" value="NZ_FNFB01000009.1"/>
</dbReference>
<evidence type="ECO:0000313" key="1">
    <source>
        <dbReference type="EMBL" id="SDK63749.1"/>
    </source>
</evidence>
<dbReference type="STRING" id="683260.SAMN05421874_109158"/>
<accession>A0A1G9DIQ6</accession>
<dbReference type="AlphaFoldDB" id="A0A1G9DIQ6"/>
<organism evidence="1 2">
    <name type="scientific">Nonomuraea maritima</name>
    <dbReference type="NCBI Taxonomy" id="683260"/>
    <lineage>
        <taxon>Bacteria</taxon>
        <taxon>Bacillati</taxon>
        <taxon>Actinomycetota</taxon>
        <taxon>Actinomycetes</taxon>
        <taxon>Streptosporangiales</taxon>
        <taxon>Streptosporangiaceae</taxon>
        <taxon>Nonomuraea</taxon>
    </lineage>
</organism>
<dbReference type="OrthoDB" id="3394231at2"/>
<name>A0A1G9DIQ6_9ACTN</name>